<gene>
    <name evidence="1" type="ORF">JANAI62_21510</name>
</gene>
<evidence type="ECO:0000313" key="2">
    <source>
        <dbReference type="Proteomes" id="UP000786693"/>
    </source>
</evidence>
<proteinExistence type="predicted"/>
<dbReference type="InterPro" id="IPR035959">
    <property type="entry name" value="RutC-like_sf"/>
</dbReference>
<keyword evidence="2" id="KW-1185">Reference proteome</keyword>
<dbReference type="Gene3D" id="3.30.1330.40">
    <property type="entry name" value="RutC-like"/>
    <property type="match status" value="1"/>
</dbReference>
<evidence type="ECO:0000313" key="1">
    <source>
        <dbReference type="EMBL" id="GIT95528.1"/>
    </source>
</evidence>
<dbReference type="InterPro" id="IPR006175">
    <property type="entry name" value="YjgF/YER057c/UK114"/>
</dbReference>
<organism evidence="1 2">
    <name type="scientific">Jannaschia pagri</name>
    <dbReference type="NCBI Taxonomy" id="2829797"/>
    <lineage>
        <taxon>Bacteria</taxon>
        <taxon>Pseudomonadati</taxon>
        <taxon>Pseudomonadota</taxon>
        <taxon>Alphaproteobacteria</taxon>
        <taxon>Rhodobacterales</taxon>
        <taxon>Roseobacteraceae</taxon>
        <taxon>Jannaschia</taxon>
    </lineage>
</organism>
<dbReference type="PANTHER" id="PTHR43857:SF1">
    <property type="entry name" value="YJGH FAMILY PROTEIN"/>
    <property type="match status" value="1"/>
</dbReference>
<dbReference type="PANTHER" id="PTHR43857">
    <property type="entry name" value="BLR7761 PROTEIN"/>
    <property type="match status" value="1"/>
</dbReference>
<sequence>MPVVSDSAARQAANMDRKTSLLPPGIAPPFGAYSHGIAVPASGQLLVTSGQLGLGADGVCPPDVAGQAAICLAAIHAILVEAGATRADVLRLNAYVTRRDDFPAYMAARDAWLADVAVKPASTLMIVGGFTRPEFLVEIEAIACVPAAR</sequence>
<reference evidence="1 2" key="1">
    <citation type="submission" date="2021-05" db="EMBL/GenBank/DDBJ databases">
        <title>Bacteria Genome sequencing.</title>
        <authorList>
            <person name="Takabe Y."/>
            <person name="Nakajima Y."/>
            <person name="Suzuki S."/>
            <person name="Shiozaki T."/>
        </authorList>
    </citation>
    <scope>NUCLEOTIDE SEQUENCE [LARGE SCALE GENOMIC DNA]</scope>
    <source>
        <strain evidence="1 2">AI_62</strain>
    </source>
</reference>
<protein>
    <submittedName>
        <fullName evidence="1">Enamine deaminase RidA</fullName>
    </submittedName>
</protein>
<dbReference type="Proteomes" id="UP000786693">
    <property type="component" value="Unassembled WGS sequence"/>
</dbReference>
<dbReference type="CDD" id="cd00448">
    <property type="entry name" value="YjgF_YER057c_UK114_family"/>
    <property type="match status" value="1"/>
</dbReference>
<dbReference type="Pfam" id="PF01042">
    <property type="entry name" value="Ribonuc_L-PSP"/>
    <property type="match status" value="1"/>
</dbReference>
<name>A0ABQ4NM94_9RHOB</name>
<dbReference type="EMBL" id="BPFH01000003">
    <property type="protein sequence ID" value="GIT95528.1"/>
    <property type="molecule type" value="Genomic_DNA"/>
</dbReference>
<dbReference type="SUPFAM" id="SSF55298">
    <property type="entry name" value="YjgF-like"/>
    <property type="match status" value="1"/>
</dbReference>
<comment type="caution">
    <text evidence="1">The sequence shown here is derived from an EMBL/GenBank/DDBJ whole genome shotgun (WGS) entry which is preliminary data.</text>
</comment>
<accession>A0ABQ4NM94</accession>